<dbReference type="AlphaFoldDB" id="A0A2H0W7Q7"/>
<keyword evidence="1" id="KW-1133">Transmembrane helix</keyword>
<sequence length="327" mass="37754">MRVTRSHRKVVLKKAKIVMIRLITLIVFTFFLFCLIFILSSFNKTCWLGKTNFNLVIQANNLFIYSFHSNEGLNIISFPQKTYLPVAKAYGEYDLTKIFSLGETEDISGGELLKISLQNFFKAPMDGFLVLKDPLKCQLNLQDLEKGRLTSLYVCLLKGEIATDLTFLDIFKLFKELSFLKINQVDLVRIEETKLYQEEYLADQSEIWKIDPVLIDDFSQKQFADQKILVEKLGLAVVNKTNYPKLAKEASRLLNNIGGEVLLISSKTDRSCSQSSLFYQNKDLKNSYTFKKVLRTFKVSQKGLKSELKTDLELVLCQDYLNLFYIK</sequence>
<name>A0A2H0W7Q7_9BACT</name>
<comment type="caution">
    <text evidence="2">The sequence shown here is derived from an EMBL/GenBank/DDBJ whole genome shotgun (WGS) entry which is preliminary data.</text>
</comment>
<evidence type="ECO:0000256" key="1">
    <source>
        <dbReference type="SAM" id="Phobius"/>
    </source>
</evidence>
<gene>
    <name evidence="2" type="ORF">COT75_05390</name>
</gene>
<dbReference type="EMBL" id="PEZT01000030">
    <property type="protein sequence ID" value="PIS08693.1"/>
    <property type="molecule type" value="Genomic_DNA"/>
</dbReference>
<evidence type="ECO:0008006" key="4">
    <source>
        <dbReference type="Google" id="ProtNLM"/>
    </source>
</evidence>
<accession>A0A2H0W7Q7</accession>
<evidence type="ECO:0000313" key="3">
    <source>
        <dbReference type="Proteomes" id="UP000230093"/>
    </source>
</evidence>
<protein>
    <recommendedName>
        <fullName evidence="4">LytR/CpsA/Psr regulator C-terminal domain-containing protein</fullName>
    </recommendedName>
</protein>
<keyword evidence="1" id="KW-0472">Membrane</keyword>
<organism evidence="2 3">
    <name type="scientific">Candidatus Beckwithbacteria bacterium CG10_big_fil_rev_8_21_14_0_10_34_10</name>
    <dbReference type="NCBI Taxonomy" id="1974495"/>
    <lineage>
        <taxon>Bacteria</taxon>
        <taxon>Candidatus Beckwithiibacteriota</taxon>
    </lineage>
</organism>
<reference evidence="3" key="1">
    <citation type="submission" date="2017-09" db="EMBL/GenBank/DDBJ databases">
        <title>Depth-based differentiation of microbial function through sediment-hosted aquifers and enrichment of novel symbionts in the deep terrestrial subsurface.</title>
        <authorList>
            <person name="Probst A.J."/>
            <person name="Ladd B."/>
            <person name="Jarett J.K."/>
            <person name="Geller-Mcgrath D.E."/>
            <person name="Sieber C.M.K."/>
            <person name="Emerson J.B."/>
            <person name="Anantharaman K."/>
            <person name="Thomas B.C."/>
            <person name="Malmstrom R."/>
            <person name="Stieglmeier M."/>
            <person name="Klingl A."/>
            <person name="Woyke T."/>
            <person name="Ryan C.M."/>
            <person name="Banfield J.F."/>
        </authorList>
    </citation>
    <scope>NUCLEOTIDE SEQUENCE [LARGE SCALE GENOMIC DNA]</scope>
</reference>
<keyword evidence="1" id="KW-0812">Transmembrane</keyword>
<proteinExistence type="predicted"/>
<evidence type="ECO:0000313" key="2">
    <source>
        <dbReference type="EMBL" id="PIS08693.1"/>
    </source>
</evidence>
<dbReference type="Proteomes" id="UP000230093">
    <property type="component" value="Unassembled WGS sequence"/>
</dbReference>
<feature type="transmembrane region" description="Helical" evidence="1">
    <location>
        <begin position="20"/>
        <end position="42"/>
    </location>
</feature>